<gene>
    <name evidence="2" type="ORF">PYW07_016543</name>
</gene>
<feature type="transmembrane region" description="Helical" evidence="1">
    <location>
        <begin position="214"/>
        <end position="236"/>
    </location>
</feature>
<reference evidence="2" key="1">
    <citation type="submission" date="2023-03" db="EMBL/GenBank/DDBJ databases">
        <title>Chromosome-level genomes of two armyworms, Mythimna separata and Mythimna loreyi, provide insights into the biosynthesis and reception of sex pheromones.</title>
        <authorList>
            <person name="Zhao H."/>
        </authorList>
    </citation>
    <scope>NUCLEOTIDE SEQUENCE</scope>
    <source>
        <strain evidence="2">BeijingLab</strain>
        <tissue evidence="2">Pupa</tissue>
    </source>
</reference>
<feature type="transmembrane region" description="Helical" evidence="1">
    <location>
        <begin position="147"/>
        <end position="170"/>
    </location>
</feature>
<protein>
    <submittedName>
        <fullName evidence="2">Uncharacterized protein</fullName>
    </submittedName>
</protein>
<keyword evidence="3" id="KW-1185">Reference proteome</keyword>
<dbReference type="AlphaFoldDB" id="A0AAD7YKT2"/>
<dbReference type="EMBL" id="JARGEI010000015">
    <property type="protein sequence ID" value="KAJ8718987.1"/>
    <property type="molecule type" value="Genomic_DNA"/>
</dbReference>
<accession>A0AAD7YKT2</accession>
<evidence type="ECO:0000313" key="3">
    <source>
        <dbReference type="Proteomes" id="UP001231518"/>
    </source>
</evidence>
<proteinExistence type="predicted"/>
<evidence type="ECO:0000256" key="1">
    <source>
        <dbReference type="SAM" id="Phobius"/>
    </source>
</evidence>
<feature type="transmembrane region" description="Helical" evidence="1">
    <location>
        <begin position="182"/>
        <end position="208"/>
    </location>
</feature>
<keyword evidence="1" id="KW-0812">Transmembrane</keyword>
<dbReference type="Proteomes" id="UP001231518">
    <property type="component" value="Chromosome 8"/>
</dbReference>
<organism evidence="2 3">
    <name type="scientific">Mythimna separata</name>
    <name type="common">Oriental armyworm</name>
    <name type="synonym">Pseudaletia separata</name>
    <dbReference type="NCBI Taxonomy" id="271217"/>
    <lineage>
        <taxon>Eukaryota</taxon>
        <taxon>Metazoa</taxon>
        <taxon>Ecdysozoa</taxon>
        <taxon>Arthropoda</taxon>
        <taxon>Hexapoda</taxon>
        <taxon>Insecta</taxon>
        <taxon>Pterygota</taxon>
        <taxon>Neoptera</taxon>
        <taxon>Endopterygota</taxon>
        <taxon>Lepidoptera</taxon>
        <taxon>Glossata</taxon>
        <taxon>Ditrysia</taxon>
        <taxon>Noctuoidea</taxon>
        <taxon>Noctuidae</taxon>
        <taxon>Noctuinae</taxon>
        <taxon>Hadenini</taxon>
        <taxon>Mythimna</taxon>
    </lineage>
</organism>
<evidence type="ECO:0000313" key="2">
    <source>
        <dbReference type="EMBL" id="KAJ8718987.1"/>
    </source>
</evidence>
<keyword evidence="1" id="KW-1133">Transmembrane helix</keyword>
<name>A0AAD7YKT2_MYTSE</name>
<comment type="caution">
    <text evidence="2">The sequence shown here is derived from an EMBL/GenBank/DDBJ whole genome shotgun (WGS) entry which is preliminary data.</text>
</comment>
<keyword evidence="1" id="KW-0472">Membrane</keyword>
<sequence length="244" mass="27045">MMPSSPDRSSIRSRQYKCFPIVDHCCGCVTELKTAAAIIAVLGVVTSPAVSWAFVRHSYVIRVSCFIATDTVRADVVDVHIKNVLSFGFGANSGLGPSCLGGFAGHADYGGINNTEIITTRSNTSSHAKRRRAVENNNKSFIQFVRWVGWLLLIADSIFIILSLHLLYSIFNPPARRAAMRFIISCIIAISLSFLHGMMYVGVCIAVGGNFPIFEFVFCIIDIIAWSYFVIVVNSYRRDLYLQE</sequence>